<sequence length="271" mass="29381">MLMTQAPSRPHDGAPSSEPDCCSSAEDMNLDPFLVSTTAEDQTARLNEVANNLRVTNGPQLMEDLSSPSPKHHKPLRPLTASLPQEQDSSGSDKPDVMSAPASASPTPAVADGLSPPPPLLLPKSTVGSQEEAILHNRLVGVRQDHGQYFPYQGSDHGLMPPHGMLDSRRGMPYRHPHNVYHEEVYWGHPHGTYGGFFPSLIPPGTHQDMRGSSPFFPNYVDCPYHDHQFQGPTPHTNQSPTCEPHQVHPPYAQCAPAESSAPSTSTDGAK</sequence>
<dbReference type="EMBL" id="KN822010">
    <property type="protein sequence ID" value="KIM68040.1"/>
    <property type="molecule type" value="Genomic_DNA"/>
</dbReference>
<reference evidence="2 3" key="1">
    <citation type="submission" date="2014-04" db="EMBL/GenBank/DDBJ databases">
        <authorList>
            <consortium name="DOE Joint Genome Institute"/>
            <person name="Kuo A."/>
            <person name="Kohler A."/>
            <person name="Nagy L.G."/>
            <person name="Floudas D."/>
            <person name="Copeland A."/>
            <person name="Barry K.W."/>
            <person name="Cichocki N."/>
            <person name="Veneault-Fourrey C."/>
            <person name="LaButti K."/>
            <person name="Lindquist E.A."/>
            <person name="Lipzen A."/>
            <person name="Lundell T."/>
            <person name="Morin E."/>
            <person name="Murat C."/>
            <person name="Sun H."/>
            <person name="Tunlid A."/>
            <person name="Henrissat B."/>
            <person name="Grigoriev I.V."/>
            <person name="Hibbett D.S."/>
            <person name="Martin F."/>
            <person name="Nordberg H.P."/>
            <person name="Cantor M.N."/>
            <person name="Hua S.X."/>
        </authorList>
    </citation>
    <scope>NUCLEOTIDE SEQUENCE [LARGE SCALE GENOMIC DNA]</scope>
    <source>
        <strain evidence="2 3">Foug A</strain>
    </source>
</reference>
<name>A0A0C3E5G2_9AGAM</name>
<dbReference type="OrthoDB" id="2712939at2759"/>
<gene>
    <name evidence="2" type="ORF">SCLCIDRAFT_20498</name>
</gene>
<protein>
    <submittedName>
        <fullName evidence="2">Uncharacterized protein</fullName>
    </submittedName>
</protein>
<evidence type="ECO:0000256" key="1">
    <source>
        <dbReference type="SAM" id="MobiDB-lite"/>
    </source>
</evidence>
<feature type="region of interest" description="Disordered" evidence="1">
    <location>
        <begin position="1"/>
        <end position="127"/>
    </location>
</feature>
<reference evidence="3" key="2">
    <citation type="submission" date="2015-01" db="EMBL/GenBank/DDBJ databases">
        <title>Evolutionary Origins and Diversification of the Mycorrhizal Mutualists.</title>
        <authorList>
            <consortium name="DOE Joint Genome Institute"/>
            <consortium name="Mycorrhizal Genomics Consortium"/>
            <person name="Kohler A."/>
            <person name="Kuo A."/>
            <person name="Nagy L.G."/>
            <person name="Floudas D."/>
            <person name="Copeland A."/>
            <person name="Barry K.W."/>
            <person name="Cichocki N."/>
            <person name="Veneault-Fourrey C."/>
            <person name="LaButti K."/>
            <person name="Lindquist E.A."/>
            <person name="Lipzen A."/>
            <person name="Lundell T."/>
            <person name="Morin E."/>
            <person name="Murat C."/>
            <person name="Riley R."/>
            <person name="Ohm R."/>
            <person name="Sun H."/>
            <person name="Tunlid A."/>
            <person name="Henrissat B."/>
            <person name="Grigoriev I.V."/>
            <person name="Hibbett D.S."/>
            <person name="Martin F."/>
        </authorList>
    </citation>
    <scope>NUCLEOTIDE SEQUENCE [LARGE SCALE GENOMIC DNA]</scope>
    <source>
        <strain evidence="3">Foug A</strain>
    </source>
</reference>
<evidence type="ECO:0000313" key="3">
    <source>
        <dbReference type="Proteomes" id="UP000053989"/>
    </source>
</evidence>
<proteinExistence type="predicted"/>
<dbReference type="InParanoid" id="A0A0C3E5G2"/>
<feature type="region of interest" description="Disordered" evidence="1">
    <location>
        <begin position="228"/>
        <end position="271"/>
    </location>
</feature>
<feature type="compositionally biased region" description="Polar residues" evidence="1">
    <location>
        <begin position="35"/>
        <end position="59"/>
    </location>
</feature>
<feature type="compositionally biased region" description="Low complexity" evidence="1">
    <location>
        <begin position="99"/>
        <end position="111"/>
    </location>
</feature>
<organism evidence="2 3">
    <name type="scientific">Scleroderma citrinum Foug A</name>
    <dbReference type="NCBI Taxonomy" id="1036808"/>
    <lineage>
        <taxon>Eukaryota</taxon>
        <taxon>Fungi</taxon>
        <taxon>Dikarya</taxon>
        <taxon>Basidiomycota</taxon>
        <taxon>Agaricomycotina</taxon>
        <taxon>Agaricomycetes</taxon>
        <taxon>Agaricomycetidae</taxon>
        <taxon>Boletales</taxon>
        <taxon>Sclerodermatineae</taxon>
        <taxon>Sclerodermataceae</taxon>
        <taxon>Scleroderma</taxon>
    </lineage>
</organism>
<feature type="compositionally biased region" description="Low complexity" evidence="1">
    <location>
        <begin position="256"/>
        <end position="271"/>
    </location>
</feature>
<dbReference type="HOGENOM" id="CLU_1027318_0_0_1"/>
<dbReference type="AlphaFoldDB" id="A0A0C3E5G2"/>
<accession>A0A0C3E5G2</accession>
<keyword evidence="3" id="KW-1185">Reference proteome</keyword>
<dbReference type="Proteomes" id="UP000053989">
    <property type="component" value="Unassembled WGS sequence"/>
</dbReference>
<evidence type="ECO:0000313" key="2">
    <source>
        <dbReference type="EMBL" id="KIM68040.1"/>
    </source>
</evidence>
<feature type="compositionally biased region" description="Polar residues" evidence="1">
    <location>
        <begin position="231"/>
        <end position="242"/>
    </location>
</feature>